<feature type="region of interest" description="Disordered" evidence="18">
    <location>
        <begin position="743"/>
        <end position="788"/>
    </location>
</feature>
<dbReference type="CDD" id="cd18793">
    <property type="entry name" value="SF2_C_SNF"/>
    <property type="match status" value="1"/>
</dbReference>
<sequence>MRKSLAPSQCSALSPANSAFKSPFLNAPKRPRECRERNSKLQDSGGGGPSPPKLSASEYEMMITKILTRPFKIPIENYIPEHTTRCLGMKRPPARRALHDPYACNALVLFTPQELSEHDKLKADQGKAQVHVVVDPLLGNILRPHQREGVRFMYECVTGKRGDFQGCIMADEMGLGKTLQCITLLWTLLRQSPDCKPEINKAVIVCPSSLVKNWYKEFGKWLGCRVNCLSIDGGSKEQTTKQLEQFMANQSARQGTPVLIISYETFRLYAGILNNSEVGAVLCDEGHRLKNCENLTYQALMGLKTKRRVLLSGTPIQNDLTEYYSLLHFVNPGMLGTSNEFRRQFENPILRGQDANSTESEREKAAERLQELSALVNRCMIRRTSSLLTKYLPIKFEMVVCVKMTDVQTELYKSFLQSDSIRRAVLEKSEVKASLTALSNITALKKLCNHPDLVYEKIKERAEGFEEAYKILPANYSSKEVRPEFGGKLMVLDCMLASIKMNTNDKIVLVSNYTQTLDLFEKLCRKRGYGYVRLDGTMTIKKRGKVVDEFNKPDSKEFIFMLSSKAGGCGLNLIGANRLVMFDPDWNPANDEQAMARVWRDGQKKPCFIYRLLATGSIEEKIFQRQTHKKALSNTVVDNDEDGQRHFTQDDLKDLFRLDEATISDTHSIFKCKRCVNNVQVKLPPEDSDCTSDLAHWYHCANNKGIPDDILAKSWDITKCVSFVFHHRSNSAVVEQQIAEQKRLDALKGKDKKAEEEEDGVEEPSDEDKENDDEESEPDDGKDEDFVC</sequence>
<evidence type="ECO:0000256" key="4">
    <source>
        <dbReference type="ARBA" id="ARBA00022553"/>
    </source>
</evidence>
<keyword evidence="10" id="KW-0347">Helicase</keyword>
<dbReference type="InterPro" id="IPR001650">
    <property type="entry name" value="Helicase_C-like"/>
</dbReference>
<evidence type="ECO:0000256" key="10">
    <source>
        <dbReference type="ARBA" id="ARBA00022806"/>
    </source>
</evidence>
<dbReference type="GO" id="GO:0016787">
    <property type="term" value="F:hydrolase activity"/>
    <property type="evidence" value="ECO:0007669"/>
    <property type="project" value="UniProtKB-KW"/>
</dbReference>
<evidence type="ECO:0000256" key="9">
    <source>
        <dbReference type="ARBA" id="ARBA00022801"/>
    </source>
</evidence>
<evidence type="ECO:0000256" key="13">
    <source>
        <dbReference type="ARBA" id="ARBA00023204"/>
    </source>
</evidence>
<feature type="domain" description="Helicase C-terminal" evidence="20">
    <location>
        <begin position="491"/>
        <end position="648"/>
    </location>
</feature>
<evidence type="ECO:0000259" key="19">
    <source>
        <dbReference type="PROSITE" id="PS51192"/>
    </source>
</evidence>
<comment type="function">
    <text evidence="16">Involved in mitotic DNA repair and meiotic recombination. Functions in the recombinational DNA repair pathway. Essential for interhomolog gene conversion (GC), but may have a less important role in intersister GC than spn-A/Rad51. In the presence of DNA, spn-A/Rad51 enhances the ATPase activity of okr/Rad54.</text>
</comment>
<accession>A0A1Q3F704</accession>
<keyword evidence="12" id="KW-0238">DNA-binding</keyword>
<dbReference type="InterPro" id="IPR049730">
    <property type="entry name" value="SNF2/RAD54-like_C"/>
</dbReference>
<evidence type="ECO:0000256" key="1">
    <source>
        <dbReference type="ARBA" id="ARBA00007025"/>
    </source>
</evidence>
<dbReference type="Pfam" id="PF00176">
    <property type="entry name" value="SNF2-rel_dom"/>
    <property type="match status" value="1"/>
</dbReference>
<evidence type="ECO:0000256" key="2">
    <source>
        <dbReference type="ARBA" id="ARBA00011467"/>
    </source>
</evidence>
<evidence type="ECO:0000256" key="17">
    <source>
        <dbReference type="ARBA" id="ARBA00029956"/>
    </source>
</evidence>
<keyword evidence="8" id="KW-0498">Mitosis</keyword>
<keyword evidence="13" id="KW-0234">DNA repair</keyword>
<dbReference type="PANTHER" id="PTHR45629">
    <property type="entry name" value="SNF2/RAD54 FAMILY MEMBER"/>
    <property type="match status" value="1"/>
</dbReference>
<evidence type="ECO:0000256" key="7">
    <source>
        <dbReference type="ARBA" id="ARBA00022763"/>
    </source>
</evidence>
<dbReference type="CDD" id="cd18067">
    <property type="entry name" value="DEXHc_RAD54A"/>
    <property type="match status" value="1"/>
</dbReference>
<feature type="compositionally biased region" description="Polar residues" evidence="18">
    <location>
        <begin position="1"/>
        <end position="20"/>
    </location>
</feature>
<dbReference type="SMART" id="SM00490">
    <property type="entry name" value="HELICc"/>
    <property type="match status" value="1"/>
</dbReference>
<dbReference type="GO" id="GO:0045003">
    <property type="term" value="P:double-strand break repair via synthesis-dependent strand annealing"/>
    <property type="evidence" value="ECO:0007669"/>
    <property type="project" value="TreeGrafter"/>
</dbReference>
<dbReference type="InterPro" id="IPR050496">
    <property type="entry name" value="SNF2_RAD54_helicase_repair"/>
</dbReference>
<comment type="similarity">
    <text evidence="1">Belongs to the SNF2/RAD54 helicase family.</text>
</comment>
<dbReference type="GO" id="GO:0007131">
    <property type="term" value="P:reciprocal meiotic recombination"/>
    <property type="evidence" value="ECO:0007669"/>
    <property type="project" value="TreeGrafter"/>
</dbReference>
<feature type="compositionally biased region" description="Basic and acidic residues" evidence="18">
    <location>
        <begin position="30"/>
        <end position="40"/>
    </location>
</feature>
<dbReference type="EMBL" id="GFDL01011742">
    <property type="protein sequence ID" value="JAV23303.1"/>
    <property type="molecule type" value="Transcribed_RNA"/>
</dbReference>
<dbReference type="FunFam" id="3.40.50.300:FF:000332">
    <property type="entry name" value="DNA repair and recombination protein RAD54-like"/>
    <property type="match status" value="1"/>
</dbReference>
<feature type="domain" description="Helicase ATP-binding" evidence="19">
    <location>
        <begin position="158"/>
        <end position="333"/>
    </location>
</feature>
<dbReference type="GO" id="GO:0051301">
    <property type="term" value="P:cell division"/>
    <property type="evidence" value="ECO:0007669"/>
    <property type="project" value="UniProtKB-KW"/>
</dbReference>
<dbReference type="PROSITE" id="PS51192">
    <property type="entry name" value="HELICASE_ATP_BIND_1"/>
    <property type="match status" value="1"/>
</dbReference>
<evidence type="ECO:0000256" key="15">
    <source>
        <dbReference type="ARBA" id="ARBA00023306"/>
    </source>
</evidence>
<dbReference type="FunFam" id="3.40.50.10810:FF:000010">
    <property type="entry name" value="DNA repair and recombination protein RAD54-like"/>
    <property type="match status" value="1"/>
</dbReference>
<comment type="subunit">
    <text evidence="2">Interacts (via N-terminus) with spn-A/Rad51.</text>
</comment>
<dbReference type="InterPro" id="IPR027417">
    <property type="entry name" value="P-loop_NTPase"/>
</dbReference>
<organism evidence="21">
    <name type="scientific">Culex tarsalis</name>
    <name type="common">Encephalitis mosquito</name>
    <dbReference type="NCBI Taxonomy" id="7177"/>
    <lineage>
        <taxon>Eukaryota</taxon>
        <taxon>Metazoa</taxon>
        <taxon>Ecdysozoa</taxon>
        <taxon>Arthropoda</taxon>
        <taxon>Hexapoda</taxon>
        <taxon>Insecta</taxon>
        <taxon>Pterygota</taxon>
        <taxon>Neoptera</taxon>
        <taxon>Endopterygota</taxon>
        <taxon>Diptera</taxon>
        <taxon>Nematocera</taxon>
        <taxon>Culicoidea</taxon>
        <taxon>Culicidae</taxon>
        <taxon>Culicinae</taxon>
        <taxon>Culicini</taxon>
        <taxon>Culex</taxon>
        <taxon>Culex</taxon>
    </lineage>
</organism>
<dbReference type="Pfam" id="PF00271">
    <property type="entry name" value="Helicase_C"/>
    <property type="match status" value="1"/>
</dbReference>
<evidence type="ECO:0000256" key="16">
    <source>
        <dbReference type="ARBA" id="ARBA00024776"/>
    </source>
</evidence>
<proteinExistence type="inferred from homology"/>
<dbReference type="SMART" id="SM00487">
    <property type="entry name" value="DEXDc"/>
    <property type="match status" value="1"/>
</dbReference>
<dbReference type="PANTHER" id="PTHR45629:SF7">
    <property type="entry name" value="DNA EXCISION REPAIR PROTEIN ERCC-6-RELATED"/>
    <property type="match status" value="1"/>
</dbReference>
<protein>
    <recommendedName>
        <fullName evidence="3">DNA repair and recombination protein RAD54-like</fullName>
    </recommendedName>
    <alternativeName>
        <fullName evidence="17">Protein okra</fullName>
    </alternativeName>
</protein>
<dbReference type="Gene3D" id="3.40.50.300">
    <property type="entry name" value="P-loop containing nucleotide triphosphate hydrolases"/>
    <property type="match status" value="1"/>
</dbReference>
<dbReference type="GO" id="GO:0004386">
    <property type="term" value="F:helicase activity"/>
    <property type="evidence" value="ECO:0007669"/>
    <property type="project" value="UniProtKB-KW"/>
</dbReference>
<keyword evidence="4" id="KW-0597">Phosphoprotein</keyword>
<dbReference type="Gene3D" id="3.40.50.10810">
    <property type="entry name" value="Tandem AAA-ATPase domain"/>
    <property type="match status" value="1"/>
</dbReference>
<dbReference type="InterPro" id="IPR000330">
    <property type="entry name" value="SNF2_N"/>
</dbReference>
<dbReference type="GO" id="GO:0005634">
    <property type="term" value="C:nucleus"/>
    <property type="evidence" value="ECO:0007669"/>
    <property type="project" value="TreeGrafter"/>
</dbReference>
<evidence type="ECO:0000259" key="20">
    <source>
        <dbReference type="PROSITE" id="PS51194"/>
    </source>
</evidence>
<evidence type="ECO:0000256" key="18">
    <source>
        <dbReference type="SAM" id="MobiDB-lite"/>
    </source>
</evidence>
<feature type="region of interest" description="Disordered" evidence="18">
    <location>
        <begin position="1"/>
        <end position="55"/>
    </location>
</feature>
<dbReference type="GO" id="GO:0005524">
    <property type="term" value="F:ATP binding"/>
    <property type="evidence" value="ECO:0007669"/>
    <property type="project" value="UniProtKB-KW"/>
</dbReference>
<keyword evidence="6" id="KW-0547">Nucleotide-binding</keyword>
<keyword evidence="7" id="KW-0227">DNA damage</keyword>
<evidence type="ECO:0000256" key="14">
    <source>
        <dbReference type="ARBA" id="ARBA00023254"/>
    </source>
</evidence>
<dbReference type="Gene3D" id="1.20.120.850">
    <property type="entry name" value="SWI2/SNF2 ATPases, N-terminal domain"/>
    <property type="match status" value="1"/>
</dbReference>
<dbReference type="GO" id="GO:0003677">
    <property type="term" value="F:DNA binding"/>
    <property type="evidence" value="ECO:0007669"/>
    <property type="project" value="UniProtKB-KW"/>
</dbReference>
<name>A0A1Q3F704_CULTA</name>
<dbReference type="SUPFAM" id="SSF52540">
    <property type="entry name" value="P-loop containing nucleoside triphosphate hydrolases"/>
    <property type="match status" value="2"/>
</dbReference>
<reference evidence="21" key="1">
    <citation type="submission" date="2017-01" db="EMBL/GenBank/DDBJ databases">
        <title>A deep insight into the sialotranscriptome of adult male and female Cluex tarsalis mosquitoes.</title>
        <authorList>
            <person name="Ribeiro J.M."/>
            <person name="Moreira F."/>
            <person name="Bernard K.A."/>
            <person name="Calvo E."/>
        </authorList>
    </citation>
    <scope>NUCLEOTIDE SEQUENCE</scope>
    <source>
        <strain evidence="21">Kern County</strain>
        <tissue evidence="21">Salivary glands</tissue>
    </source>
</reference>
<evidence type="ECO:0000256" key="11">
    <source>
        <dbReference type="ARBA" id="ARBA00022840"/>
    </source>
</evidence>
<feature type="compositionally biased region" description="Basic and acidic residues" evidence="18">
    <location>
        <begin position="743"/>
        <end position="755"/>
    </location>
</feature>
<evidence type="ECO:0000256" key="5">
    <source>
        <dbReference type="ARBA" id="ARBA00022618"/>
    </source>
</evidence>
<dbReference type="InterPro" id="IPR014001">
    <property type="entry name" value="Helicase_ATP-bd"/>
</dbReference>
<evidence type="ECO:0000256" key="6">
    <source>
        <dbReference type="ARBA" id="ARBA00022741"/>
    </source>
</evidence>
<evidence type="ECO:0000313" key="21">
    <source>
        <dbReference type="EMBL" id="JAV23303.1"/>
    </source>
</evidence>
<evidence type="ECO:0000256" key="8">
    <source>
        <dbReference type="ARBA" id="ARBA00022776"/>
    </source>
</evidence>
<dbReference type="InterPro" id="IPR038718">
    <property type="entry name" value="SNF2-like_sf"/>
</dbReference>
<dbReference type="PROSITE" id="PS51194">
    <property type="entry name" value="HELICASE_CTER"/>
    <property type="match status" value="1"/>
</dbReference>
<keyword evidence="14" id="KW-0469">Meiosis</keyword>
<evidence type="ECO:0000256" key="12">
    <source>
        <dbReference type="ARBA" id="ARBA00023125"/>
    </source>
</evidence>
<dbReference type="AlphaFoldDB" id="A0A1Q3F704"/>
<feature type="compositionally biased region" description="Acidic residues" evidence="18">
    <location>
        <begin position="756"/>
        <end position="788"/>
    </location>
</feature>
<keyword evidence="15" id="KW-0131">Cell cycle</keyword>
<keyword evidence="5" id="KW-0132">Cell division</keyword>
<dbReference type="GO" id="GO:0015616">
    <property type="term" value="F:DNA translocase activity"/>
    <property type="evidence" value="ECO:0007669"/>
    <property type="project" value="TreeGrafter"/>
</dbReference>
<keyword evidence="9" id="KW-0378">Hydrolase</keyword>
<keyword evidence="11" id="KW-0067">ATP-binding</keyword>
<evidence type="ECO:0000256" key="3">
    <source>
        <dbReference type="ARBA" id="ARBA00015341"/>
    </source>
</evidence>